<dbReference type="GO" id="GO:0016787">
    <property type="term" value="F:hydrolase activity"/>
    <property type="evidence" value="ECO:0007669"/>
    <property type="project" value="UniProtKB-KW"/>
</dbReference>
<feature type="domain" description="Reverse transcriptase RNase H-like" evidence="8">
    <location>
        <begin position="455"/>
        <end position="554"/>
    </location>
</feature>
<keyword evidence="10" id="KW-1185">Reference proteome</keyword>
<dbReference type="Proteomes" id="UP000184267">
    <property type="component" value="Unassembled WGS sequence"/>
</dbReference>
<dbReference type="OMA" id="SHNENAD"/>
<dbReference type="Gene3D" id="3.10.10.10">
    <property type="entry name" value="HIV Type 1 Reverse Transcriptase, subunit A, domain 1"/>
    <property type="match status" value="1"/>
</dbReference>
<evidence type="ECO:0000256" key="2">
    <source>
        <dbReference type="ARBA" id="ARBA00022695"/>
    </source>
</evidence>
<keyword evidence="4" id="KW-0255">Endonuclease</keyword>
<dbReference type="InterPro" id="IPR000477">
    <property type="entry name" value="RT_dom"/>
</dbReference>
<dbReference type="PANTHER" id="PTHR37984:SF5">
    <property type="entry name" value="PROTEIN NYNRIN-LIKE"/>
    <property type="match status" value="1"/>
</dbReference>
<dbReference type="InterPro" id="IPR041373">
    <property type="entry name" value="RT_RNaseH"/>
</dbReference>
<evidence type="ECO:0000256" key="6">
    <source>
        <dbReference type="ARBA" id="ARBA00022918"/>
    </source>
</evidence>
<dbReference type="AlphaFoldDB" id="A0A1M2W468"/>
<dbReference type="InterPro" id="IPR043502">
    <property type="entry name" value="DNA/RNA_pol_sf"/>
</dbReference>
<dbReference type="OrthoDB" id="3363652at2759"/>
<gene>
    <name evidence="9" type="ORF">TRAPUB_8782</name>
</gene>
<accession>A0A1M2W468</accession>
<dbReference type="Pfam" id="PF00078">
    <property type="entry name" value="RVT_1"/>
    <property type="match status" value="1"/>
</dbReference>
<keyword evidence="3" id="KW-0540">Nuclease</keyword>
<evidence type="ECO:0000259" key="8">
    <source>
        <dbReference type="Pfam" id="PF17917"/>
    </source>
</evidence>
<evidence type="ECO:0000256" key="1">
    <source>
        <dbReference type="ARBA" id="ARBA00022679"/>
    </source>
</evidence>
<organism evidence="9 10">
    <name type="scientific">Trametes pubescens</name>
    <name type="common">White-rot fungus</name>
    <dbReference type="NCBI Taxonomy" id="154538"/>
    <lineage>
        <taxon>Eukaryota</taxon>
        <taxon>Fungi</taxon>
        <taxon>Dikarya</taxon>
        <taxon>Basidiomycota</taxon>
        <taxon>Agaricomycotina</taxon>
        <taxon>Agaricomycetes</taxon>
        <taxon>Polyporales</taxon>
        <taxon>Polyporaceae</taxon>
        <taxon>Trametes</taxon>
    </lineage>
</organism>
<evidence type="ECO:0000259" key="7">
    <source>
        <dbReference type="Pfam" id="PF00078"/>
    </source>
</evidence>
<keyword evidence="2" id="KW-0548">Nucleotidyltransferase</keyword>
<proteinExistence type="predicted"/>
<keyword evidence="6" id="KW-0695">RNA-directed DNA polymerase</keyword>
<comment type="caution">
    <text evidence="9">The sequence shown here is derived from an EMBL/GenBank/DDBJ whole genome shotgun (WGS) entry which is preliminary data.</text>
</comment>
<dbReference type="SUPFAM" id="SSF56672">
    <property type="entry name" value="DNA/RNA polymerases"/>
    <property type="match status" value="1"/>
</dbReference>
<dbReference type="Gene3D" id="1.10.340.70">
    <property type="match status" value="1"/>
</dbReference>
<dbReference type="PANTHER" id="PTHR37984">
    <property type="entry name" value="PROTEIN CBG26694"/>
    <property type="match status" value="1"/>
</dbReference>
<dbReference type="CDD" id="cd09274">
    <property type="entry name" value="RNase_HI_RT_Ty3"/>
    <property type="match status" value="1"/>
</dbReference>
<keyword evidence="5" id="KW-0378">Hydrolase</keyword>
<dbReference type="GO" id="GO:0004519">
    <property type="term" value="F:endonuclease activity"/>
    <property type="evidence" value="ECO:0007669"/>
    <property type="project" value="UniProtKB-KW"/>
</dbReference>
<dbReference type="Gene3D" id="3.30.70.270">
    <property type="match status" value="2"/>
</dbReference>
<reference evidence="9 10" key="1">
    <citation type="submission" date="2016-10" db="EMBL/GenBank/DDBJ databases">
        <title>Genome sequence of the basidiomycete white-rot fungus Trametes pubescens.</title>
        <authorList>
            <person name="Makela M.R."/>
            <person name="Granchi Z."/>
            <person name="Peng M."/>
            <person name="De Vries R.P."/>
            <person name="Grigoriev I."/>
            <person name="Riley R."/>
            <person name="Hilden K."/>
        </authorList>
    </citation>
    <scope>NUCLEOTIDE SEQUENCE [LARGE SCALE GENOMIC DNA]</scope>
    <source>
        <strain evidence="9 10">FBCC735</strain>
    </source>
</reference>
<name>A0A1M2W468_TRAPU</name>
<feature type="domain" description="Reverse transcriptase" evidence="7">
    <location>
        <begin position="250"/>
        <end position="383"/>
    </location>
</feature>
<evidence type="ECO:0000256" key="5">
    <source>
        <dbReference type="ARBA" id="ARBA00022801"/>
    </source>
</evidence>
<dbReference type="InterPro" id="IPR050951">
    <property type="entry name" value="Retrovirus_Pol_polyprotein"/>
</dbReference>
<keyword evidence="1" id="KW-0808">Transferase</keyword>
<evidence type="ECO:0000256" key="3">
    <source>
        <dbReference type="ARBA" id="ARBA00022722"/>
    </source>
</evidence>
<evidence type="ECO:0000313" key="9">
    <source>
        <dbReference type="EMBL" id="OJT14657.1"/>
    </source>
</evidence>
<dbReference type="InterPro" id="IPR043128">
    <property type="entry name" value="Rev_trsase/Diguanyl_cyclase"/>
</dbReference>
<protein>
    <submittedName>
        <fullName evidence="9">Retrovirus-related Pol polyprotein from transposon opus</fullName>
    </submittedName>
</protein>
<evidence type="ECO:0000313" key="10">
    <source>
        <dbReference type="Proteomes" id="UP000184267"/>
    </source>
</evidence>
<dbReference type="Pfam" id="PF17917">
    <property type="entry name" value="RT_RNaseH"/>
    <property type="match status" value="1"/>
</dbReference>
<dbReference type="EMBL" id="MNAD01000259">
    <property type="protein sequence ID" value="OJT14657.1"/>
    <property type="molecule type" value="Genomic_DNA"/>
</dbReference>
<dbReference type="STRING" id="154538.A0A1M2W468"/>
<dbReference type="CDD" id="cd01647">
    <property type="entry name" value="RT_LTR"/>
    <property type="match status" value="1"/>
</dbReference>
<sequence>MCLPRLALNIALDSSHNENADRTLTHNETESTTKAKYKVTVEEVEDEEGSHTRPNKMASSTALNAAHDQERYIGPDALEPEYNDIYEIPVNSIQENSDDTDGIYTRTTNPFKEEQVQAILEAVQLGDDLSDEEREHVKQLLREYADCFALSIKEVTPVPGAVHTLNVPPDAVFSKCVHQRPLTPPQRAYVHKKIDELIAAGAIKPCSPSEVKCIAPITLAHKVHEGEGLTMEELRRRVNEDEINRVTEIAAMPQGDIRQKQQNLSGHWWVCTFDFVSGFYAVILAEESRPYACFYVEGRGYLPCVKMPFGLTGAPATFAYITALYLHDLLVDDTMELFVDDGGAAGDTFEELFGKIRKILERIRKCGLLLSPTKCQWFMTEAVFAGALVGPNGVQPDRAKLTAVVDWKKPEDALNLGSFLGLTGHFRDLIKDYARIEAPLRDLLRDVHVPHTAKKDGSKDGFGAVLAQRFTDVLPNGKVVKRTHPIVFALKRTSKTEEKYKSFISEFAALKFGLDKFTDIVWGFPVELETDCQALRDVLSNDKLTSTHARWRNRILAHQIIDIRHIPGKLNTVADALSRVGENASRSEGDGSERTVCEDWESNTSLVNDIFQVTDDTTDMDEVDALLHRFRNEPMFIEVIRAIMNMEDNSNKRAARRAKHCAEQYSIVEGKLWRTRGGTTACARARVECITRAEAVERAREQHAQHGHWGHDIIKIAMLDKYWSPKLDVSILEGIKHCTKCKSFGTTHLHALLDPITRRHPLELLVGDYLSLPDGKGGYKNIGVFLDTFSQHVWAFKIKSAGTAKTTIDAL</sequence>
<evidence type="ECO:0000256" key="4">
    <source>
        <dbReference type="ARBA" id="ARBA00022759"/>
    </source>
</evidence>
<dbReference type="GO" id="GO:0003964">
    <property type="term" value="F:RNA-directed DNA polymerase activity"/>
    <property type="evidence" value="ECO:0007669"/>
    <property type="project" value="UniProtKB-KW"/>
</dbReference>